<feature type="non-terminal residue" evidence="2">
    <location>
        <position position="419"/>
    </location>
</feature>
<reference evidence="2 3" key="1">
    <citation type="submission" date="2018-06" db="EMBL/GenBank/DDBJ databases">
        <title>Extensive metabolic versatility and redundancy in microbially diverse, dynamic hydrothermal sediments.</title>
        <authorList>
            <person name="Dombrowski N."/>
            <person name="Teske A."/>
            <person name="Baker B.J."/>
        </authorList>
    </citation>
    <scope>NUCLEOTIDE SEQUENCE [LARGE SCALE GENOMIC DNA]</scope>
    <source>
        <strain evidence="2">B35_G9</strain>
    </source>
</reference>
<protein>
    <recommendedName>
        <fullName evidence="4">T9SS C-terminal target domain-containing protein</fullName>
    </recommendedName>
</protein>
<dbReference type="EMBL" id="QNBC01000055">
    <property type="protein sequence ID" value="RKX66122.1"/>
    <property type="molecule type" value="Genomic_DNA"/>
</dbReference>
<evidence type="ECO:0000313" key="2">
    <source>
        <dbReference type="EMBL" id="RKX66122.1"/>
    </source>
</evidence>
<feature type="signal peptide" evidence="1">
    <location>
        <begin position="1"/>
        <end position="25"/>
    </location>
</feature>
<accession>A0A660S7Z1</accession>
<evidence type="ECO:0008006" key="4">
    <source>
        <dbReference type="Google" id="ProtNLM"/>
    </source>
</evidence>
<dbReference type="Proteomes" id="UP000282321">
    <property type="component" value="Unassembled WGS sequence"/>
</dbReference>
<dbReference type="AlphaFoldDB" id="A0A660S7Z1"/>
<comment type="caution">
    <text evidence="2">The sequence shown here is derived from an EMBL/GenBank/DDBJ whole genome shotgun (WGS) entry which is preliminary data.</text>
</comment>
<gene>
    <name evidence="2" type="ORF">DRP44_04775</name>
</gene>
<keyword evidence="1" id="KW-0732">Signal</keyword>
<name>A0A660S7Z1_UNCT6</name>
<organism evidence="2 3">
    <name type="scientific">candidate division TA06 bacterium</name>
    <dbReference type="NCBI Taxonomy" id="2250710"/>
    <lineage>
        <taxon>Bacteria</taxon>
        <taxon>Bacteria division TA06</taxon>
    </lineage>
</organism>
<sequence>MNKKIFIIIAITLSLVLIGMSSSIAATKTQNSGNKIADYRWMQANQMNMPLTNYGIFGQTIDGNAGFYWPSGFHNETYIFGAGLWIGGLVRKANDPTKFDTFVTCGYNPNSGGTEFVAGEPGHSSDPDQKIYFSSDSDWPLKDAQGRDSILSTLDSYCAYNDYDEAKHFVTENKPLDLTVIQQTYAWTGKLKEDILFFVFNVVLDPSADTVHNAFLGVCADNDIGNESGTSANDLVGFDRDRNMAFQWQNDAESNWTHFPGTIAYKFLQGPTSNGIDTVHYYKDPYDTTKTDSIVIHPNDTLGMTAFKIFTIDIDPADKFERYQEMSGYTYKGLDPQNPEDSYNPYDIDVYGPSDKRFLQTAGPFNLIPGDTAKVIYAILMAKDTSELPVKADVAQAIFDGGWLAPGPPDPPHLYVVPD</sequence>
<feature type="chain" id="PRO_5025023050" description="T9SS C-terminal target domain-containing protein" evidence="1">
    <location>
        <begin position="26"/>
        <end position="419"/>
    </location>
</feature>
<evidence type="ECO:0000313" key="3">
    <source>
        <dbReference type="Proteomes" id="UP000282321"/>
    </source>
</evidence>
<proteinExistence type="predicted"/>
<evidence type="ECO:0000256" key="1">
    <source>
        <dbReference type="SAM" id="SignalP"/>
    </source>
</evidence>